<keyword evidence="4" id="KW-0614">Plasmid</keyword>
<feature type="compositionally biased region" description="Basic and acidic residues" evidence="2">
    <location>
        <begin position="290"/>
        <end position="300"/>
    </location>
</feature>
<reference evidence="5" key="1">
    <citation type="submission" date="2018-06" db="EMBL/GenBank/DDBJ databases">
        <authorList>
            <person name="Li K."/>
        </authorList>
    </citation>
    <scope>NUCLEOTIDE SEQUENCE [LARGE SCALE GENOMIC DNA]</scope>
    <source>
        <strain evidence="5">ZFG47</strain>
        <plasmid evidence="5">unnamed1</plasmid>
    </source>
</reference>
<feature type="transmembrane region" description="Helical" evidence="1">
    <location>
        <begin position="46"/>
        <end position="70"/>
    </location>
</feature>
<evidence type="ECO:0000259" key="3">
    <source>
        <dbReference type="PROSITE" id="PS50924"/>
    </source>
</evidence>
<feature type="transmembrane region" description="Helical" evidence="1">
    <location>
        <begin position="12"/>
        <end position="34"/>
    </location>
</feature>
<evidence type="ECO:0000313" key="4">
    <source>
        <dbReference type="EMBL" id="AWW43187.1"/>
    </source>
</evidence>
<keyword evidence="1" id="KW-1133">Transmembrane helix</keyword>
<evidence type="ECO:0000256" key="2">
    <source>
        <dbReference type="SAM" id="MobiDB-lite"/>
    </source>
</evidence>
<dbReference type="PANTHER" id="PTHR35152:SF1">
    <property type="entry name" value="DOMAIN SIGNALLING PROTEIN, PUTATIVE (AFU_ORTHOLOGUE AFUA_5G11310)-RELATED"/>
    <property type="match status" value="1"/>
</dbReference>
<proteinExistence type="predicted"/>
<keyword evidence="1" id="KW-0472">Membrane</keyword>
<feature type="domain" description="MHYT" evidence="3">
    <location>
        <begin position="10"/>
        <end position="199"/>
    </location>
</feature>
<sequence>MSGEIDGFRYGAVTPVAAYLMAWLGSSLGLRCMVRTLHHRRGWKPGWLALGGASIGCGIWTMHFMAMMGFTIEDTHLTYDTGLTVLSLVIAVVVVGMGVFVVGYAGATSPALWVAGPVTGLGVAGMHYVGMAAMRTSGSFRFDTSMVVLSLAIAVGAATTALRASVRTRRFRASLGAGLVLAVAVSGMHYTSMAALSYHPDSHAPDSHGHSPLSTLLPMLTGPVFFMLLTACIVMFDPLVVGGEDEQELGPAPVRPTGAVHRRPGPGVPPPPADLTTQPDHAARGAGTHTFERPGHRGRR</sequence>
<protein>
    <recommendedName>
        <fullName evidence="3">MHYT domain-containing protein</fullName>
    </recommendedName>
</protein>
<evidence type="ECO:0000313" key="5">
    <source>
        <dbReference type="Proteomes" id="UP000249616"/>
    </source>
</evidence>
<organism evidence="4 5">
    <name type="scientific">Streptomyces cadmiisoli</name>
    <dbReference type="NCBI Taxonomy" id="2184053"/>
    <lineage>
        <taxon>Bacteria</taxon>
        <taxon>Bacillati</taxon>
        <taxon>Actinomycetota</taxon>
        <taxon>Actinomycetes</taxon>
        <taxon>Kitasatosporales</taxon>
        <taxon>Streptomycetaceae</taxon>
        <taxon>Streptomyces</taxon>
        <taxon>Streptomyces aurantiacus group</taxon>
    </lineage>
</organism>
<keyword evidence="1" id="KW-0812">Transmembrane</keyword>
<feature type="transmembrane region" description="Helical" evidence="1">
    <location>
        <begin position="173"/>
        <end position="196"/>
    </location>
</feature>
<evidence type="ECO:0000256" key="1">
    <source>
        <dbReference type="PROSITE-ProRule" id="PRU00244"/>
    </source>
</evidence>
<dbReference type="RefSeq" id="WP_112443044.1">
    <property type="nucleotide sequence ID" value="NZ_CP030074.1"/>
</dbReference>
<feature type="transmembrane region" description="Helical" evidence="1">
    <location>
        <begin position="216"/>
        <end position="236"/>
    </location>
</feature>
<feature type="transmembrane region" description="Helical" evidence="1">
    <location>
        <begin position="146"/>
        <end position="166"/>
    </location>
</feature>
<geneLocation type="plasmid" evidence="4 5">
    <name>unnamed1</name>
</geneLocation>
<dbReference type="PANTHER" id="PTHR35152">
    <property type="entry name" value="DOMAIN SIGNALLING PROTEIN, PUTATIVE (AFU_ORTHOLOGUE AFUA_5G11310)-RELATED"/>
    <property type="match status" value="1"/>
</dbReference>
<feature type="transmembrane region" description="Helical" evidence="1">
    <location>
        <begin position="82"/>
        <end position="105"/>
    </location>
</feature>
<gene>
    <name evidence="4" type="ORF">DN051_42040</name>
</gene>
<keyword evidence="5" id="KW-1185">Reference proteome</keyword>
<feature type="region of interest" description="Disordered" evidence="2">
    <location>
        <begin position="245"/>
        <end position="300"/>
    </location>
</feature>
<feature type="transmembrane region" description="Helical" evidence="1">
    <location>
        <begin position="112"/>
        <end position="134"/>
    </location>
</feature>
<dbReference type="EMBL" id="CP030074">
    <property type="protein sequence ID" value="AWW43187.1"/>
    <property type="molecule type" value="Genomic_DNA"/>
</dbReference>
<name>A0A2Z4JDX2_9ACTN</name>
<dbReference type="GO" id="GO:0016020">
    <property type="term" value="C:membrane"/>
    <property type="evidence" value="ECO:0007669"/>
    <property type="project" value="UniProtKB-UniRule"/>
</dbReference>
<dbReference type="Pfam" id="PF03707">
    <property type="entry name" value="MHYT"/>
    <property type="match status" value="2"/>
</dbReference>
<dbReference type="Proteomes" id="UP000249616">
    <property type="component" value="Plasmid unnamed1"/>
</dbReference>
<dbReference type="AlphaFoldDB" id="A0A2Z4JDX2"/>
<dbReference type="InterPro" id="IPR005330">
    <property type="entry name" value="MHYT_dom"/>
</dbReference>
<dbReference type="PROSITE" id="PS50924">
    <property type="entry name" value="MHYT"/>
    <property type="match status" value="1"/>
</dbReference>
<accession>A0A2Z4JDX2</accession>
<dbReference type="KEGG" id="scad:DN051_42040"/>